<evidence type="ECO:0000256" key="6">
    <source>
        <dbReference type="SAM" id="Phobius"/>
    </source>
</evidence>
<gene>
    <name evidence="9" type="ORF">LK09_03630</name>
</gene>
<dbReference type="InterPro" id="IPR027379">
    <property type="entry name" value="CLS_N"/>
</dbReference>
<dbReference type="EMBL" id="JTDK01000005">
    <property type="protein sequence ID" value="KHK99120.1"/>
    <property type="molecule type" value="Genomic_DNA"/>
</dbReference>
<dbReference type="RefSeq" id="WP_039396121.1">
    <property type="nucleotide sequence ID" value="NZ_JTDK01000005.1"/>
</dbReference>
<protein>
    <submittedName>
        <fullName evidence="9">Membrane protein</fullName>
    </submittedName>
</protein>
<evidence type="ECO:0000313" key="10">
    <source>
        <dbReference type="Proteomes" id="UP000031030"/>
    </source>
</evidence>
<feature type="transmembrane region" description="Helical" evidence="6">
    <location>
        <begin position="40"/>
        <end position="63"/>
    </location>
</feature>
<dbReference type="Pfam" id="PF13396">
    <property type="entry name" value="PLDc_N"/>
    <property type="match status" value="1"/>
</dbReference>
<evidence type="ECO:0000256" key="4">
    <source>
        <dbReference type="ARBA" id="ARBA00022989"/>
    </source>
</evidence>
<evidence type="ECO:0000256" key="3">
    <source>
        <dbReference type="ARBA" id="ARBA00022692"/>
    </source>
</evidence>
<evidence type="ECO:0000259" key="8">
    <source>
        <dbReference type="Pfam" id="PF13396"/>
    </source>
</evidence>
<keyword evidence="4 6" id="KW-1133">Transmembrane helix</keyword>
<sequence>MTNFWDFIVWMLWIYIFMAFLFVLFGIFRDIFRDKDLNGWLKALWIIFLIFIPVLGALIYLVARGRGMAQRNASDLAAAQREQNQYIKSVAGSAQSPSEEIASAGKLLASGAITTEEYEKLKAKALA</sequence>
<dbReference type="STRING" id="1348253.LK09_03630"/>
<comment type="caution">
    <text evidence="9">The sequence shown here is derived from an EMBL/GenBank/DDBJ whole genome shotgun (WGS) entry which is preliminary data.</text>
</comment>
<organism evidence="9 10">
    <name type="scientific">Microbacterium mangrovi</name>
    <dbReference type="NCBI Taxonomy" id="1348253"/>
    <lineage>
        <taxon>Bacteria</taxon>
        <taxon>Bacillati</taxon>
        <taxon>Actinomycetota</taxon>
        <taxon>Actinomycetes</taxon>
        <taxon>Micrococcales</taxon>
        <taxon>Microbacteriaceae</taxon>
        <taxon>Microbacterium</taxon>
    </lineage>
</organism>
<evidence type="ECO:0000256" key="1">
    <source>
        <dbReference type="ARBA" id="ARBA00004651"/>
    </source>
</evidence>
<dbReference type="Proteomes" id="UP000031030">
    <property type="component" value="Unassembled WGS sequence"/>
</dbReference>
<keyword evidence="5 6" id="KW-0472">Membrane</keyword>
<evidence type="ECO:0000313" key="9">
    <source>
        <dbReference type="EMBL" id="KHK99120.1"/>
    </source>
</evidence>
<keyword evidence="10" id="KW-1185">Reference proteome</keyword>
<name>A0A0B2A7P0_9MICO</name>
<keyword evidence="2" id="KW-1003">Cell membrane</keyword>
<feature type="domain" description="Cardiolipin synthase N-terminal" evidence="8">
    <location>
        <begin position="27"/>
        <end position="64"/>
    </location>
</feature>
<dbReference type="AlphaFoldDB" id="A0A0B2A7P0"/>
<comment type="subcellular location">
    <subcellularLocation>
        <location evidence="1">Cell membrane</location>
        <topology evidence="1">Multi-pass membrane protein</topology>
    </subcellularLocation>
</comment>
<dbReference type="Pfam" id="PF09851">
    <property type="entry name" value="SHOCT"/>
    <property type="match status" value="1"/>
</dbReference>
<evidence type="ECO:0000259" key="7">
    <source>
        <dbReference type="Pfam" id="PF09851"/>
    </source>
</evidence>
<reference evidence="9 10" key="1">
    <citation type="submission" date="2014-11" db="EMBL/GenBank/DDBJ databases">
        <title>Genome sequence of Microbacterium mangrovi MUSC 115(T).</title>
        <authorList>
            <person name="Lee L.-H."/>
        </authorList>
    </citation>
    <scope>NUCLEOTIDE SEQUENCE [LARGE SCALE GENOMIC DNA]</scope>
    <source>
        <strain evidence="9 10">MUSC 115</strain>
    </source>
</reference>
<keyword evidence="3 6" id="KW-0812">Transmembrane</keyword>
<evidence type="ECO:0000256" key="5">
    <source>
        <dbReference type="ARBA" id="ARBA00023136"/>
    </source>
</evidence>
<proteinExistence type="predicted"/>
<dbReference type="InterPro" id="IPR018649">
    <property type="entry name" value="SHOCT"/>
</dbReference>
<evidence type="ECO:0000256" key="2">
    <source>
        <dbReference type="ARBA" id="ARBA00022475"/>
    </source>
</evidence>
<feature type="transmembrane region" description="Helical" evidence="6">
    <location>
        <begin position="7"/>
        <end position="28"/>
    </location>
</feature>
<accession>A0A0B2A7P0</accession>
<feature type="domain" description="SHOCT" evidence="7">
    <location>
        <begin position="99"/>
        <end position="126"/>
    </location>
</feature>